<evidence type="ECO:0000256" key="1">
    <source>
        <dbReference type="ARBA" id="ARBA00022630"/>
    </source>
</evidence>
<keyword evidence="6" id="KW-1185">Reference proteome</keyword>
<evidence type="ECO:0000313" key="6">
    <source>
        <dbReference type="Proteomes" id="UP001212803"/>
    </source>
</evidence>
<gene>
    <name evidence="5" type="ORF">O0235_01490</name>
</gene>
<dbReference type="InterPro" id="IPR000415">
    <property type="entry name" value="Nitroreductase-like"/>
</dbReference>
<evidence type="ECO:0000259" key="4">
    <source>
        <dbReference type="Pfam" id="PF00881"/>
    </source>
</evidence>
<dbReference type="InterPro" id="IPR050627">
    <property type="entry name" value="Nitroreductase/BluB"/>
</dbReference>
<keyword evidence="2" id="KW-0288">FMN</keyword>
<dbReference type="RefSeq" id="WP_270056812.1">
    <property type="nucleotide sequence ID" value="NZ_CP115149.1"/>
</dbReference>
<evidence type="ECO:0000313" key="5">
    <source>
        <dbReference type="EMBL" id="WBL36288.1"/>
    </source>
</evidence>
<dbReference type="Pfam" id="PF00881">
    <property type="entry name" value="Nitroreductase"/>
    <property type="match status" value="1"/>
</dbReference>
<sequence length="192" mass="21397">MVTLEEFEAFAARQRAVRHFTGREVPDELVERLLRAATRAPSARNAQPWRFVVVRERETKRRLGELFDELGRQFYGAGAPDRTPWEEVPVLIAVCSARDVFGSGEAGAAALGASIYPAVQNLLLAAQAAGLGAVLTTRWKAREEEVRALLGLPGDAAVHAIIPLGWPDRAYGRNRRRPVREVAFRERWGEAW</sequence>
<dbReference type="Proteomes" id="UP001212803">
    <property type="component" value="Chromosome"/>
</dbReference>
<dbReference type="EMBL" id="CP115149">
    <property type="protein sequence ID" value="WBL36288.1"/>
    <property type="molecule type" value="Genomic_DNA"/>
</dbReference>
<accession>A0ABY7M9J7</accession>
<protein>
    <submittedName>
        <fullName evidence="5">Nitroreductase family protein</fullName>
    </submittedName>
</protein>
<dbReference type="PANTHER" id="PTHR23026:SF90">
    <property type="entry name" value="IODOTYROSINE DEIODINASE 1"/>
    <property type="match status" value="1"/>
</dbReference>
<proteinExistence type="predicted"/>
<dbReference type="Gene3D" id="3.40.109.10">
    <property type="entry name" value="NADH Oxidase"/>
    <property type="match status" value="1"/>
</dbReference>
<keyword evidence="1" id="KW-0285">Flavoprotein</keyword>
<name>A0ABY7M9J7_9CHLR</name>
<evidence type="ECO:0000256" key="2">
    <source>
        <dbReference type="ARBA" id="ARBA00022643"/>
    </source>
</evidence>
<organism evidence="5 6">
    <name type="scientific">Tepidiforma flava</name>
    <dbReference type="NCBI Taxonomy" id="3004094"/>
    <lineage>
        <taxon>Bacteria</taxon>
        <taxon>Bacillati</taxon>
        <taxon>Chloroflexota</taxon>
        <taxon>Tepidiformia</taxon>
        <taxon>Tepidiformales</taxon>
        <taxon>Tepidiformaceae</taxon>
        <taxon>Tepidiforma</taxon>
    </lineage>
</organism>
<evidence type="ECO:0000256" key="3">
    <source>
        <dbReference type="ARBA" id="ARBA00023002"/>
    </source>
</evidence>
<dbReference type="InterPro" id="IPR029479">
    <property type="entry name" value="Nitroreductase"/>
</dbReference>
<reference evidence="5 6" key="1">
    <citation type="journal article" date="2023" name="ISME J.">
        <title>Thermophilic Dehalococcoidia with unusual traits shed light on an unexpected past.</title>
        <authorList>
            <person name="Palmer M."/>
            <person name="Covington J.K."/>
            <person name="Zhou E.M."/>
            <person name="Thomas S.C."/>
            <person name="Habib N."/>
            <person name="Seymour C.O."/>
            <person name="Lai D."/>
            <person name="Johnston J."/>
            <person name="Hashimi A."/>
            <person name="Jiao J.Y."/>
            <person name="Muok A.R."/>
            <person name="Liu L."/>
            <person name="Xian W.D."/>
            <person name="Zhi X.Y."/>
            <person name="Li M.M."/>
            <person name="Silva L.P."/>
            <person name="Bowen B.P."/>
            <person name="Louie K."/>
            <person name="Briegel A."/>
            <person name="Pett-Ridge J."/>
            <person name="Weber P.K."/>
            <person name="Tocheva E.I."/>
            <person name="Woyke T."/>
            <person name="Northen T.R."/>
            <person name="Mayali X."/>
            <person name="Li W.J."/>
            <person name="Hedlund B.P."/>
        </authorList>
    </citation>
    <scope>NUCLEOTIDE SEQUENCE [LARGE SCALE GENOMIC DNA]</scope>
    <source>
        <strain evidence="5 6">YIM 72310</strain>
    </source>
</reference>
<dbReference type="SUPFAM" id="SSF55469">
    <property type="entry name" value="FMN-dependent nitroreductase-like"/>
    <property type="match status" value="1"/>
</dbReference>
<keyword evidence="3" id="KW-0560">Oxidoreductase</keyword>
<dbReference type="CDD" id="cd02062">
    <property type="entry name" value="Nitro_FMN_reductase"/>
    <property type="match status" value="1"/>
</dbReference>
<dbReference type="PANTHER" id="PTHR23026">
    <property type="entry name" value="NADPH NITROREDUCTASE"/>
    <property type="match status" value="1"/>
</dbReference>
<feature type="domain" description="Nitroreductase" evidence="4">
    <location>
        <begin position="13"/>
        <end position="166"/>
    </location>
</feature>